<dbReference type="Proteomes" id="UP001482620">
    <property type="component" value="Unassembled WGS sequence"/>
</dbReference>
<sequence>MPAHGVCVSVGVSVSVCVKAPLPPCSFGSPGNVTPVPGIAASLDPGSSNDRNRLLLPLWRTHRLATGSPHTHPKAFLKPSSSFANVPAFLLFSSLATIPLPFLHVSLNVFAASCHRFQFSVISPSWVINA</sequence>
<dbReference type="EMBL" id="JAHRIQ010035617">
    <property type="protein sequence ID" value="MEQ2232444.1"/>
    <property type="molecule type" value="Genomic_DNA"/>
</dbReference>
<name>A0ABV0THR6_9TELE</name>
<evidence type="ECO:0008006" key="3">
    <source>
        <dbReference type="Google" id="ProtNLM"/>
    </source>
</evidence>
<protein>
    <recommendedName>
        <fullName evidence="3">Secreted protein</fullName>
    </recommendedName>
</protein>
<evidence type="ECO:0000313" key="2">
    <source>
        <dbReference type="Proteomes" id="UP001482620"/>
    </source>
</evidence>
<keyword evidence="2" id="KW-1185">Reference proteome</keyword>
<gene>
    <name evidence="1" type="ORF">ILYODFUR_011414</name>
</gene>
<reference evidence="1 2" key="1">
    <citation type="submission" date="2021-06" db="EMBL/GenBank/DDBJ databases">
        <authorList>
            <person name="Palmer J.M."/>
        </authorList>
    </citation>
    <scope>NUCLEOTIDE SEQUENCE [LARGE SCALE GENOMIC DNA]</scope>
    <source>
        <strain evidence="2">if_2019</strain>
        <tissue evidence="1">Muscle</tissue>
    </source>
</reference>
<accession>A0ABV0THR6</accession>
<proteinExistence type="predicted"/>
<comment type="caution">
    <text evidence="1">The sequence shown here is derived from an EMBL/GenBank/DDBJ whole genome shotgun (WGS) entry which is preliminary data.</text>
</comment>
<organism evidence="1 2">
    <name type="scientific">Ilyodon furcidens</name>
    <name type="common">goldbreast splitfin</name>
    <dbReference type="NCBI Taxonomy" id="33524"/>
    <lineage>
        <taxon>Eukaryota</taxon>
        <taxon>Metazoa</taxon>
        <taxon>Chordata</taxon>
        <taxon>Craniata</taxon>
        <taxon>Vertebrata</taxon>
        <taxon>Euteleostomi</taxon>
        <taxon>Actinopterygii</taxon>
        <taxon>Neopterygii</taxon>
        <taxon>Teleostei</taxon>
        <taxon>Neoteleostei</taxon>
        <taxon>Acanthomorphata</taxon>
        <taxon>Ovalentaria</taxon>
        <taxon>Atherinomorphae</taxon>
        <taxon>Cyprinodontiformes</taxon>
        <taxon>Goodeidae</taxon>
        <taxon>Ilyodon</taxon>
    </lineage>
</organism>
<evidence type="ECO:0000313" key="1">
    <source>
        <dbReference type="EMBL" id="MEQ2232444.1"/>
    </source>
</evidence>